<keyword evidence="10 12" id="KW-0472">Membrane</keyword>
<feature type="transmembrane region" description="Helical" evidence="12">
    <location>
        <begin position="242"/>
        <end position="261"/>
    </location>
</feature>
<dbReference type="Gene3D" id="3.20.20.70">
    <property type="entry name" value="Aldolase class I"/>
    <property type="match status" value="1"/>
</dbReference>
<dbReference type="PANTHER" id="PTHR48109">
    <property type="entry name" value="DIHYDROOROTATE DEHYDROGENASE (QUINONE), MITOCHONDRIAL-RELATED"/>
    <property type="match status" value="1"/>
</dbReference>
<dbReference type="GO" id="GO:0005743">
    <property type="term" value="C:mitochondrial inner membrane"/>
    <property type="evidence" value="ECO:0007669"/>
    <property type="project" value="TreeGrafter"/>
</dbReference>
<dbReference type="Pfam" id="PF01180">
    <property type="entry name" value="DHO_dh"/>
    <property type="match status" value="1"/>
</dbReference>
<dbReference type="InterPro" id="IPR013785">
    <property type="entry name" value="Aldolase_TIM"/>
</dbReference>
<evidence type="ECO:0000256" key="8">
    <source>
        <dbReference type="ARBA" id="ARBA00022989"/>
    </source>
</evidence>
<dbReference type="InterPro" id="IPR005720">
    <property type="entry name" value="Dihydroorotate_DH_cat"/>
</dbReference>
<dbReference type="NCBIfam" id="TIGR01036">
    <property type="entry name" value="pyrD_sub2"/>
    <property type="match status" value="1"/>
</dbReference>
<dbReference type="GO" id="GO:0006207">
    <property type="term" value="P:'de novo' pyrimidine nucleobase biosynthetic process"/>
    <property type="evidence" value="ECO:0007669"/>
    <property type="project" value="InterPro"/>
</dbReference>
<evidence type="ECO:0000313" key="15">
    <source>
        <dbReference type="Proteomes" id="UP001320245"/>
    </source>
</evidence>
<feature type="transmembrane region" description="Helical" evidence="12">
    <location>
        <begin position="273"/>
        <end position="296"/>
    </location>
</feature>
<feature type="domain" description="Dihydroorotate dehydrogenase catalytic" evidence="13">
    <location>
        <begin position="357"/>
        <end position="705"/>
    </location>
</feature>
<feature type="region of interest" description="Disordered" evidence="11">
    <location>
        <begin position="1"/>
        <end position="20"/>
    </location>
</feature>
<dbReference type="Pfam" id="PF04117">
    <property type="entry name" value="Mpv17_PMP22"/>
    <property type="match status" value="1"/>
</dbReference>
<comment type="subcellular location">
    <subcellularLocation>
        <location evidence="2">Membrane</location>
        <topology evidence="2">Multi-pass membrane protein</topology>
    </subcellularLocation>
</comment>
<keyword evidence="7 12" id="KW-0812">Transmembrane</keyword>
<evidence type="ECO:0000256" key="11">
    <source>
        <dbReference type="SAM" id="MobiDB-lite"/>
    </source>
</evidence>
<evidence type="ECO:0000256" key="3">
    <source>
        <dbReference type="ARBA" id="ARBA00004725"/>
    </source>
</evidence>
<evidence type="ECO:0000256" key="12">
    <source>
        <dbReference type="SAM" id="Phobius"/>
    </source>
</evidence>
<evidence type="ECO:0000256" key="6">
    <source>
        <dbReference type="ARBA" id="ARBA00022643"/>
    </source>
</evidence>
<dbReference type="EMBL" id="JAJSPL020000017">
    <property type="protein sequence ID" value="KAK7741753.1"/>
    <property type="molecule type" value="Genomic_DNA"/>
</dbReference>
<evidence type="ECO:0000256" key="7">
    <source>
        <dbReference type="ARBA" id="ARBA00022692"/>
    </source>
</evidence>
<keyword evidence="5" id="KW-0285">Flavoprotein</keyword>
<dbReference type="GO" id="GO:0004152">
    <property type="term" value="F:dihydroorotate dehydrogenase activity"/>
    <property type="evidence" value="ECO:0007669"/>
    <property type="project" value="InterPro"/>
</dbReference>
<comment type="cofactor">
    <cofactor evidence="1">
        <name>FMN</name>
        <dbReference type="ChEBI" id="CHEBI:58210"/>
    </cofactor>
</comment>
<dbReference type="InterPro" id="IPR005719">
    <property type="entry name" value="Dihydroorotate_DH_2"/>
</dbReference>
<evidence type="ECO:0000256" key="1">
    <source>
        <dbReference type="ARBA" id="ARBA00001917"/>
    </source>
</evidence>
<dbReference type="SUPFAM" id="SSF51395">
    <property type="entry name" value="FMN-linked oxidoreductases"/>
    <property type="match status" value="1"/>
</dbReference>
<evidence type="ECO:0000256" key="9">
    <source>
        <dbReference type="ARBA" id="ARBA00023002"/>
    </source>
</evidence>
<dbReference type="PANTHER" id="PTHR48109:SF4">
    <property type="entry name" value="DIHYDROOROTATE DEHYDROGENASE (QUINONE), MITOCHONDRIAL"/>
    <property type="match status" value="1"/>
</dbReference>
<evidence type="ECO:0000256" key="2">
    <source>
        <dbReference type="ARBA" id="ARBA00004141"/>
    </source>
</evidence>
<reference evidence="14 15" key="1">
    <citation type="journal article" date="2023" name="PLoS ONE">
        <title>Cytospora paraplurivora sp. nov. isolated from orchards with fruit tree decline syndrome in Ontario, Canada.</title>
        <authorList>
            <person name="Ilyukhin E."/>
            <person name="Nguyen H.D.T."/>
            <person name="Castle A.J."/>
            <person name="Ellouze W."/>
        </authorList>
    </citation>
    <scope>NUCLEOTIDE SEQUENCE [LARGE SCALE GENOMIC DNA]</scope>
    <source>
        <strain evidence="14 15">FDS-564</strain>
    </source>
</reference>
<feature type="compositionally biased region" description="Low complexity" evidence="11">
    <location>
        <begin position="53"/>
        <end position="65"/>
    </location>
</feature>
<comment type="caution">
    <text evidence="14">The sequence shown here is derived from an EMBL/GenBank/DDBJ whole genome shotgun (WGS) entry which is preliminary data.</text>
</comment>
<dbReference type="Proteomes" id="UP001320245">
    <property type="component" value="Unassembled WGS sequence"/>
</dbReference>
<evidence type="ECO:0000256" key="10">
    <source>
        <dbReference type="ARBA" id="ARBA00023136"/>
    </source>
</evidence>
<dbReference type="GO" id="GO:0009220">
    <property type="term" value="P:pyrimidine ribonucleotide biosynthetic process"/>
    <property type="evidence" value="ECO:0007669"/>
    <property type="project" value="TreeGrafter"/>
</dbReference>
<comment type="similarity">
    <text evidence="4">Belongs to the peroxisomal membrane protein PXMP2/4 family.</text>
</comment>
<dbReference type="AlphaFoldDB" id="A0AAN9UE44"/>
<name>A0AAN9UE44_9PEZI</name>
<sequence length="714" mass="78111">MYITQNHNRNDNNNDDDGHNITLGMAASPVYRAILRRPIHSLRDGMRQRRWNSNKNNNNNNNKPEPVAPAPTPETTASTTDVPFYLRLGPVTRAAQAYGRAGRRRPWLTQFLTFLTIYSVADVNAQRIGGKEYEPERTARAVTIGGISAVPIYESYLWLNRTFVYRSRVLSIAAQIVFAQAVFTPLFNAYFFGMQALLAGDTLAGTWDRIKRTVPKTMVNSCKLWPFVNVINFSVMPVEFRGVFAGVVAMGWQTYLTWLNRQAEEEEDRARKSTIGFGTAALSVSLAATLYISYLYATDTRSSYHQWLVPPLLRAIYSDAEDAHHIGLVALKFLRELGLNPRERPARAGVVPEPSDLAVTVFDRAIANPIAISAGLDKDADIPDALFDLGAGIVEVGGCTPRPQDGNPRPRSWRVPAVEGLVNRNGLNSRGADAMAARLRDRARRFARALGLTERQVLDGEGVDVPPGSLLPGRLLAVQVAKQKETDERDVEAVARDYVYCVNRLAPYADVLVVNVSSPNTPGLRDLQAAGPLGRILGAVVEEARRTDRRVKPRVMVKVSPDEDEDAQVEGIVQAVYLSGVDGVIVGNTTKRRAGLVPQGVRLNAREQQALAETGGFSGPAMFSRTLDLVARYRKLLDGAALQAADGKEEPPKQKVIFATGGIKNGEQALKVLNAGASVAMIYTSMVYGGAGTVTRIKGEMRSALTDGKTEEKA</sequence>
<feature type="region of interest" description="Disordered" evidence="11">
    <location>
        <begin position="44"/>
        <end position="77"/>
    </location>
</feature>
<comment type="pathway">
    <text evidence="3">Pyrimidine metabolism; UMP biosynthesis via de novo pathway.</text>
</comment>
<gene>
    <name evidence="14" type="primary">URA9</name>
    <name evidence="14" type="ORF">SLS53_004816</name>
</gene>
<evidence type="ECO:0000256" key="5">
    <source>
        <dbReference type="ARBA" id="ARBA00022630"/>
    </source>
</evidence>
<accession>A0AAN9UE44</accession>
<evidence type="ECO:0000313" key="14">
    <source>
        <dbReference type="EMBL" id="KAK7741753.1"/>
    </source>
</evidence>
<feature type="compositionally biased region" description="Basic and acidic residues" evidence="11">
    <location>
        <begin position="8"/>
        <end position="19"/>
    </location>
</feature>
<feature type="transmembrane region" description="Helical" evidence="12">
    <location>
        <begin position="169"/>
        <end position="192"/>
    </location>
</feature>
<organism evidence="14 15">
    <name type="scientific">Cytospora paraplurivora</name>
    <dbReference type="NCBI Taxonomy" id="2898453"/>
    <lineage>
        <taxon>Eukaryota</taxon>
        <taxon>Fungi</taxon>
        <taxon>Dikarya</taxon>
        <taxon>Ascomycota</taxon>
        <taxon>Pezizomycotina</taxon>
        <taxon>Sordariomycetes</taxon>
        <taxon>Sordariomycetidae</taxon>
        <taxon>Diaporthales</taxon>
        <taxon>Cytosporaceae</taxon>
        <taxon>Cytospora</taxon>
    </lineage>
</organism>
<dbReference type="CDD" id="cd04738">
    <property type="entry name" value="DHOD_2_like"/>
    <property type="match status" value="1"/>
</dbReference>
<keyword evidence="15" id="KW-1185">Reference proteome</keyword>
<keyword evidence="9" id="KW-0560">Oxidoreductase</keyword>
<protein>
    <submittedName>
        <fullName evidence="14">Dihydroorotate dehydrogenase (Quinone), mitochondrial</fullName>
    </submittedName>
</protein>
<evidence type="ECO:0000256" key="4">
    <source>
        <dbReference type="ARBA" id="ARBA00006824"/>
    </source>
</evidence>
<keyword evidence="6" id="KW-0288">FMN</keyword>
<dbReference type="InterPro" id="IPR050074">
    <property type="entry name" value="DHO_dehydrogenase"/>
</dbReference>
<dbReference type="FunFam" id="3.20.20.70:FF:000242">
    <property type="entry name" value="Dihydroorotate reductase PyrE"/>
    <property type="match status" value="1"/>
</dbReference>
<proteinExistence type="inferred from homology"/>
<keyword evidence="8 12" id="KW-1133">Transmembrane helix</keyword>
<dbReference type="InterPro" id="IPR007248">
    <property type="entry name" value="Mpv17_PMP22"/>
</dbReference>
<evidence type="ECO:0000259" key="13">
    <source>
        <dbReference type="Pfam" id="PF01180"/>
    </source>
</evidence>